<organism evidence="10 11">
    <name type="scientific">Panagrolaimus davidi</name>
    <dbReference type="NCBI Taxonomy" id="227884"/>
    <lineage>
        <taxon>Eukaryota</taxon>
        <taxon>Metazoa</taxon>
        <taxon>Ecdysozoa</taxon>
        <taxon>Nematoda</taxon>
        <taxon>Chromadorea</taxon>
        <taxon>Rhabditida</taxon>
        <taxon>Tylenchina</taxon>
        <taxon>Panagrolaimomorpha</taxon>
        <taxon>Panagrolaimoidea</taxon>
        <taxon>Panagrolaimidae</taxon>
        <taxon>Panagrolaimus</taxon>
    </lineage>
</organism>
<sequence>MEEKIGFAIRGAEGITLFKGVTNPKEVYKHLVDDPANDVRVMNFSNSGKYLSFCNSINTYLIDTETGEELLCHPLAKPTIIVFSPKDTYFVTWEMYCIYGRRTAADGTVKTPNPNINYFSIAEKKHLKNIIGKRKEDVPQWTADEKYMLQIVGSEILAFEEGNIDKSKFKTVITDVNCIAVCPHQTQHLFTAFIPSKNEASKAELRRIDKDMSLVSTLIFNNCDKLDMNWNSKGTAMLALASVDVDKTGKSYYGISFLQVLSFNGEKCRITFDKEGSVHNVKWSPTGSHFAACYGYMPAKITVYNVLGNPVWNLGECHRNEIHFNTQGNLFITCGFGALTAGKIQIWNFDEQKEINTIEVQNTTHLEFSPDGQHFYTATAAPRMRVDNCYRLWKYTGEMLYEYAPTTKYELWKVQWKPMPEAVNHKFNPAQLSKDDKAKTGVRMLVANGTVEVRANAIKKVGAYVPPHLRASGSTQGALKQSSAASIVVTQDNEKKIKKIEGNLRDIQKLKDKKENGENLQPNQLEKIGREPALLAELEKLKASA</sequence>
<keyword evidence="7" id="KW-0810">Translation regulation</keyword>
<dbReference type="GO" id="GO:0003729">
    <property type="term" value="F:mRNA binding"/>
    <property type="evidence" value="ECO:0007669"/>
    <property type="project" value="TreeGrafter"/>
</dbReference>
<dbReference type="PANTHER" id="PTHR13227">
    <property type="entry name" value="EUKARYOTIC TRANSLATION INITIATION FACTOR 2A"/>
    <property type="match status" value="1"/>
</dbReference>
<keyword evidence="4" id="KW-0396">Initiation factor</keyword>
<dbReference type="InterPro" id="IPR013979">
    <property type="entry name" value="TIF_beta_prop-like"/>
</dbReference>
<dbReference type="WBParaSite" id="PDA_v2.g28386.t1">
    <property type="protein sequence ID" value="PDA_v2.g28386.t1"/>
    <property type="gene ID" value="PDA_v2.g28386"/>
</dbReference>
<protein>
    <recommendedName>
        <fullName evidence="3">Eukaryotic translation initiation factor 2A</fullName>
    </recommendedName>
</protein>
<evidence type="ECO:0000259" key="9">
    <source>
        <dbReference type="Pfam" id="PF08662"/>
    </source>
</evidence>
<accession>A0A914Q9W2</accession>
<proteinExistence type="inferred from homology"/>
<dbReference type="SUPFAM" id="SSF82171">
    <property type="entry name" value="DPP6 N-terminal domain-like"/>
    <property type="match status" value="1"/>
</dbReference>
<dbReference type="Pfam" id="PF08662">
    <property type="entry name" value="eIF2A"/>
    <property type="match status" value="1"/>
</dbReference>
<evidence type="ECO:0000256" key="6">
    <source>
        <dbReference type="ARBA" id="ARBA00022737"/>
    </source>
</evidence>
<comment type="similarity">
    <text evidence="2">Belongs to the WD repeat EIF2A family.</text>
</comment>
<keyword evidence="5" id="KW-0853">WD repeat</keyword>
<dbReference type="InterPro" id="IPR011387">
    <property type="entry name" value="TIF2A"/>
</dbReference>
<dbReference type="GO" id="GO:0043022">
    <property type="term" value="F:ribosome binding"/>
    <property type="evidence" value="ECO:0007669"/>
    <property type="project" value="TreeGrafter"/>
</dbReference>
<evidence type="ECO:0000256" key="4">
    <source>
        <dbReference type="ARBA" id="ARBA00022540"/>
    </source>
</evidence>
<dbReference type="AlphaFoldDB" id="A0A914Q9W2"/>
<name>A0A914Q9W2_9BILA</name>
<keyword evidence="6" id="KW-0677">Repeat</keyword>
<evidence type="ECO:0000256" key="3">
    <source>
        <dbReference type="ARBA" id="ARBA00013819"/>
    </source>
</evidence>
<evidence type="ECO:0000313" key="11">
    <source>
        <dbReference type="WBParaSite" id="PDA_v2.g28386.t1"/>
    </source>
</evidence>
<dbReference type="SUPFAM" id="SSF50960">
    <property type="entry name" value="TolB, C-terminal domain"/>
    <property type="match status" value="1"/>
</dbReference>
<reference evidence="11" key="1">
    <citation type="submission" date="2022-11" db="UniProtKB">
        <authorList>
            <consortium name="WormBaseParasite"/>
        </authorList>
    </citation>
    <scope>IDENTIFICATION</scope>
</reference>
<dbReference type="Gene3D" id="2.130.10.10">
    <property type="entry name" value="YVTN repeat-like/Quinoprotein amine dehydrogenase"/>
    <property type="match status" value="1"/>
</dbReference>
<evidence type="ECO:0000256" key="1">
    <source>
        <dbReference type="ARBA" id="ARBA00003993"/>
    </source>
</evidence>
<keyword evidence="10" id="KW-1185">Reference proteome</keyword>
<dbReference type="PANTHER" id="PTHR13227:SF0">
    <property type="entry name" value="EUKARYOTIC TRANSLATION INITIATION FACTOR 2A"/>
    <property type="match status" value="1"/>
</dbReference>
<dbReference type="GO" id="GO:0000049">
    <property type="term" value="F:tRNA binding"/>
    <property type="evidence" value="ECO:0007669"/>
    <property type="project" value="TreeGrafter"/>
</dbReference>
<evidence type="ECO:0000313" key="10">
    <source>
        <dbReference type="Proteomes" id="UP000887578"/>
    </source>
</evidence>
<evidence type="ECO:0000256" key="7">
    <source>
        <dbReference type="ARBA" id="ARBA00022845"/>
    </source>
</evidence>
<comment type="function">
    <text evidence="1">Functions in the early steps of protein synthesis of a small number of specific mRNAs. Acts by directing the binding of methionyl-tRNAi to 40S ribosomal subunits. In contrast to the eIF-2 complex, it binds methionyl-tRNAi to 40S subunits in a codon-dependent manner, whereas the eIF-2 complex binds methionyl-tRNAi to 40S subunits in a GTP-dependent manner.</text>
</comment>
<evidence type="ECO:0000256" key="2">
    <source>
        <dbReference type="ARBA" id="ARBA00009573"/>
    </source>
</evidence>
<dbReference type="GO" id="GO:0022627">
    <property type="term" value="C:cytosolic small ribosomal subunit"/>
    <property type="evidence" value="ECO:0007669"/>
    <property type="project" value="TreeGrafter"/>
</dbReference>
<dbReference type="InterPro" id="IPR015943">
    <property type="entry name" value="WD40/YVTN_repeat-like_dom_sf"/>
</dbReference>
<dbReference type="GO" id="GO:0006417">
    <property type="term" value="P:regulation of translation"/>
    <property type="evidence" value="ECO:0007669"/>
    <property type="project" value="UniProtKB-KW"/>
</dbReference>
<dbReference type="Proteomes" id="UP000887578">
    <property type="component" value="Unplaced"/>
</dbReference>
<keyword evidence="8" id="KW-0648">Protein biosynthesis</keyword>
<evidence type="ECO:0000256" key="8">
    <source>
        <dbReference type="ARBA" id="ARBA00022917"/>
    </source>
</evidence>
<evidence type="ECO:0000256" key="5">
    <source>
        <dbReference type="ARBA" id="ARBA00022574"/>
    </source>
</evidence>
<dbReference type="GO" id="GO:0003743">
    <property type="term" value="F:translation initiation factor activity"/>
    <property type="evidence" value="ECO:0007669"/>
    <property type="project" value="UniProtKB-KW"/>
</dbReference>
<feature type="domain" description="Translation initiation factor beta propellor-like" evidence="9">
    <location>
        <begin position="220"/>
        <end position="405"/>
    </location>
</feature>